<dbReference type="InterPro" id="IPR010280">
    <property type="entry name" value="U5_MeTrfase_fam"/>
</dbReference>
<dbReference type="Proteomes" id="UP000308828">
    <property type="component" value="Unassembled WGS sequence"/>
</dbReference>
<keyword evidence="1" id="KW-0004">4Fe-4S</keyword>
<evidence type="ECO:0000256" key="7">
    <source>
        <dbReference type="PROSITE-ProRule" id="PRU10015"/>
    </source>
</evidence>
<proteinExistence type="inferred from homology"/>
<gene>
    <name evidence="8" type="ORF">FAA97_11250</name>
</gene>
<evidence type="ECO:0000256" key="1">
    <source>
        <dbReference type="ARBA" id="ARBA00022485"/>
    </source>
</evidence>
<dbReference type="InterPro" id="IPR030390">
    <property type="entry name" value="MeTrfase_TrmA_AS"/>
</dbReference>
<comment type="caution">
    <text evidence="8">The sequence shown here is derived from an EMBL/GenBank/DDBJ whole genome shotgun (WGS) entry which is preliminary data.</text>
</comment>
<dbReference type="InterPro" id="IPR029063">
    <property type="entry name" value="SAM-dependent_MTases_sf"/>
</dbReference>
<keyword evidence="1" id="KW-0479">Metal-binding</keyword>
<keyword evidence="2 6" id="KW-0489">Methyltransferase</keyword>
<dbReference type="Gene3D" id="2.40.50.140">
    <property type="entry name" value="Nucleic acid-binding proteins"/>
    <property type="match status" value="1"/>
</dbReference>
<dbReference type="SUPFAM" id="SSF50249">
    <property type="entry name" value="Nucleic acid-binding proteins"/>
    <property type="match status" value="1"/>
</dbReference>
<evidence type="ECO:0000256" key="4">
    <source>
        <dbReference type="ARBA" id="ARBA00022691"/>
    </source>
</evidence>
<dbReference type="EMBL" id="STGV01000003">
    <property type="protein sequence ID" value="THV23176.1"/>
    <property type="molecule type" value="Genomic_DNA"/>
</dbReference>
<dbReference type="Gene3D" id="2.40.50.1070">
    <property type="match status" value="1"/>
</dbReference>
<accession>A0A4V4HMR6</accession>
<evidence type="ECO:0000256" key="6">
    <source>
        <dbReference type="PROSITE-ProRule" id="PRU01024"/>
    </source>
</evidence>
<dbReference type="InterPro" id="IPR012340">
    <property type="entry name" value="NA-bd_OB-fold"/>
</dbReference>
<sequence length="416" mass="44486">MSAETVTISSLGAKGDGVAHGAKGPIFVPFALPGETVAVARVKNEGTIMSFASTSPDRIAPACKHFGPDGVGGTCGGCSLQHLAPAPYNAFKRQILIDALKSKGIEAPVGEIFEAHPHQRRRLVFSARRRDNDMVIGFMQAETHHVVVVEECPIASPGLVSHLETLKILARAAGADHFRITVTETMTGLDISLDGLRGGLADRARRDVTNAVLKLKGIARVSANGEIVIEPHKPLLDFDGARVVLPPGGFTQATLEAEAHMASLAAEHIGKAKKVADLFAGVGTFALRLGRKMSVHAVESDEKAIKALDFAARNTQGLKPVTAERRDLFRRPMMAFELKGYDAVVFDPPRAGAEEQCRELAKSQVKKLVAVSCNPLTLARDLSILIAGGYRVERVTPIDQFLWSPHVEAVAVLTKG</sequence>
<dbReference type="PANTHER" id="PTHR11061">
    <property type="entry name" value="RNA M5U METHYLTRANSFERASE"/>
    <property type="match status" value="1"/>
</dbReference>
<feature type="binding site" evidence="6">
    <location>
        <position position="299"/>
    </location>
    <ligand>
        <name>S-adenosyl-L-methionine</name>
        <dbReference type="ChEBI" id="CHEBI:59789"/>
    </ligand>
</feature>
<dbReference type="PROSITE" id="PS51687">
    <property type="entry name" value="SAM_MT_RNA_M5U"/>
    <property type="match status" value="1"/>
</dbReference>
<feature type="active site" evidence="7">
    <location>
        <position position="373"/>
    </location>
</feature>
<dbReference type="GO" id="GO:0070041">
    <property type="term" value="F:rRNA (uridine-C5-)-methyltransferase activity"/>
    <property type="evidence" value="ECO:0007669"/>
    <property type="project" value="TreeGrafter"/>
</dbReference>
<evidence type="ECO:0000256" key="3">
    <source>
        <dbReference type="ARBA" id="ARBA00022679"/>
    </source>
</evidence>
<name>A0A4V4HMR6_9HYPH</name>
<evidence type="ECO:0000256" key="5">
    <source>
        <dbReference type="ARBA" id="ARBA00023014"/>
    </source>
</evidence>
<dbReference type="RefSeq" id="WP_136598618.1">
    <property type="nucleotide sequence ID" value="NZ_STGV01000003.1"/>
</dbReference>
<feature type="binding site" evidence="6">
    <location>
        <position position="252"/>
    </location>
    <ligand>
        <name>S-adenosyl-L-methionine</name>
        <dbReference type="ChEBI" id="CHEBI:59789"/>
    </ligand>
</feature>
<evidence type="ECO:0000313" key="9">
    <source>
        <dbReference type="Proteomes" id="UP000308828"/>
    </source>
</evidence>
<dbReference type="Gene3D" id="3.40.50.150">
    <property type="entry name" value="Vaccinia Virus protein VP39"/>
    <property type="match status" value="1"/>
</dbReference>
<dbReference type="OrthoDB" id="9804590at2"/>
<evidence type="ECO:0000313" key="8">
    <source>
        <dbReference type="EMBL" id="THV23176.1"/>
    </source>
</evidence>
<keyword evidence="3 6" id="KW-0808">Transferase</keyword>
<dbReference type="GO" id="GO:0051539">
    <property type="term" value="F:4 iron, 4 sulfur cluster binding"/>
    <property type="evidence" value="ECO:0007669"/>
    <property type="project" value="UniProtKB-KW"/>
</dbReference>
<dbReference type="GO" id="GO:0070475">
    <property type="term" value="P:rRNA base methylation"/>
    <property type="evidence" value="ECO:0007669"/>
    <property type="project" value="TreeGrafter"/>
</dbReference>
<protein>
    <submittedName>
        <fullName evidence="8">Class I SAM-dependent RNA methyltransferase</fullName>
    </submittedName>
</protein>
<keyword evidence="4 6" id="KW-0949">S-adenosyl-L-methionine</keyword>
<reference evidence="8 9" key="1">
    <citation type="submission" date="2019-04" db="EMBL/GenBank/DDBJ databases">
        <title>Genome sequence of strain shin9-1.</title>
        <authorList>
            <person name="Gao J."/>
            <person name="Sun J."/>
        </authorList>
    </citation>
    <scope>NUCLEOTIDE SEQUENCE [LARGE SCALE GENOMIC DNA]</scope>
    <source>
        <strain evidence="9">shin9-1</strain>
    </source>
</reference>
<keyword evidence="1" id="KW-0408">Iron</keyword>
<dbReference type="CDD" id="cd02440">
    <property type="entry name" value="AdoMet_MTases"/>
    <property type="match status" value="1"/>
</dbReference>
<dbReference type="SUPFAM" id="SSF53335">
    <property type="entry name" value="S-adenosyl-L-methionine-dependent methyltransferases"/>
    <property type="match status" value="1"/>
</dbReference>
<dbReference type="AlphaFoldDB" id="A0A4V4HMR6"/>
<comment type="similarity">
    <text evidence="6">Belongs to the class I-like SAM-binding methyltransferase superfamily. RNA M5U methyltransferase family.</text>
</comment>
<organism evidence="8 9">
    <name type="scientific">Peteryoungia ipomoeae</name>
    <dbReference type="NCBI Taxonomy" id="1210932"/>
    <lineage>
        <taxon>Bacteria</taxon>
        <taxon>Pseudomonadati</taxon>
        <taxon>Pseudomonadota</taxon>
        <taxon>Alphaproteobacteria</taxon>
        <taxon>Hyphomicrobiales</taxon>
        <taxon>Rhizobiaceae</taxon>
        <taxon>Peteryoungia</taxon>
    </lineage>
</organism>
<feature type="active site" description="Nucleophile" evidence="6">
    <location>
        <position position="373"/>
    </location>
</feature>
<dbReference type="PROSITE" id="PS01230">
    <property type="entry name" value="TRMA_1"/>
    <property type="match status" value="1"/>
</dbReference>
<keyword evidence="9" id="KW-1185">Reference proteome</keyword>
<keyword evidence="5" id="KW-0411">Iron-sulfur</keyword>
<dbReference type="PANTHER" id="PTHR11061:SF49">
    <property type="entry name" value="23S RRNA (URACIL(1939)-C(5))-METHYLTRANSFERASE RLMD"/>
    <property type="match status" value="1"/>
</dbReference>
<feature type="binding site" evidence="6">
    <location>
        <position position="347"/>
    </location>
    <ligand>
        <name>S-adenosyl-L-methionine</name>
        <dbReference type="ChEBI" id="CHEBI:59789"/>
    </ligand>
</feature>
<dbReference type="Pfam" id="PF05958">
    <property type="entry name" value="tRNA_U5-meth_tr"/>
    <property type="match status" value="1"/>
</dbReference>
<evidence type="ECO:0000256" key="2">
    <source>
        <dbReference type="ARBA" id="ARBA00022603"/>
    </source>
</evidence>
<feature type="binding site" evidence="6">
    <location>
        <position position="279"/>
    </location>
    <ligand>
        <name>S-adenosyl-L-methionine</name>
        <dbReference type="ChEBI" id="CHEBI:59789"/>
    </ligand>
</feature>